<feature type="region of interest" description="Disordered" evidence="7">
    <location>
        <begin position="747"/>
        <end position="769"/>
    </location>
</feature>
<evidence type="ECO:0000256" key="8">
    <source>
        <dbReference type="SAM" id="Phobius"/>
    </source>
</evidence>
<feature type="transmembrane region" description="Helical" evidence="8">
    <location>
        <begin position="263"/>
        <end position="287"/>
    </location>
</feature>
<name>A0AA88IGS4_ARTSF</name>
<dbReference type="EMBL" id="JAVRJZ010000001">
    <property type="protein sequence ID" value="KAK2727996.1"/>
    <property type="molecule type" value="Genomic_DNA"/>
</dbReference>
<evidence type="ECO:0000256" key="7">
    <source>
        <dbReference type="SAM" id="MobiDB-lite"/>
    </source>
</evidence>
<evidence type="ECO:0000256" key="9">
    <source>
        <dbReference type="SAM" id="SignalP"/>
    </source>
</evidence>
<dbReference type="PANTHER" id="PTHR35578">
    <property type="entry name" value="PROLINE-RICH TRANSMEMBRANE PROTEIN 4-RELATED"/>
    <property type="match status" value="1"/>
</dbReference>
<evidence type="ECO:0000313" key="11">
    <source>
        <dbReference type="EMBL" id="KAK2727999.1"/>
    </source>
</evidence>
<feature type="transmembrane region" description="Helical" evidence="8">
    <location>
        <begin position="299"/>
        <end position="321"/>
    </location>
</feature>
<dbReference type="InterPro" id="IPR059081">
    <property type="entry name" value="PRRT3-4"/>
</dbReference>
<comment type="caution">
    <text evidence="11">The sequence shown here is derived from an EMBL/GenBank/DDBJ whole genome shotgun (WGS) entry which is preliminary data.</text>
</comment>
<dbReference type="EMBL" id="JAVRJZ010000001">
    <property type="protein sequence ID" value="KAK2727998.1"/>
    <property type="molecule type" value="Genomic_DNA"/>
</dbReference>
<feature type="compositionally biased region" description="Low complexity" evidence="7">
    <location>
        <begin position="169"/>
        <end position="194"/>
    </location>
</feature>
<organism evidence="11 12">
    <name type="scientific">Artemia franciscana</name>
    <name type="common">Brine shrimp</name>
    <name type="synonym">Artemia sanfranciscana</name>
    <dbReference type="NCBI Taxonomy" id="6661"/>
    <lineage>
        <taxon>Eukaryota</taxon>
        <taxon>Metazoa</taxon>
        <taxon>Ecdysozoa</taxon>
        <taxon>Arthropoda</taxon>
        <taxon>Crustacea</taxon>
        <taxon>Branchiopoda</taxon>
        <taxon>Anostraca</taxon>
        <taxon>Artemiidae</taxon>
        <taxon>Artemia</taxon>
    </lineage>
</organism>
<feature type="transmembrane region" description="Helical" evidence="8">
    <location>
        <begin position="403"/>
        <end position="424"/>
    </location>
</feature>
<dbReference type="AlphaFoldDB" id="A0AA88IGS4"/>
<reference evidence="11" key="1">
    <citation type="submission" date="2023-07" db="EMBL/GenBank/DDBJ databases">
        <title>Chromosome-level genome assembly of Artemia franciscana.</title>
        <authorList>
            <person name="Jo E."/>
        </authorList>
    </citation>
    <scope>NUCLEOTIDE SEQUENCE</scope>
    <source>
        <tissue evidence="11">Whole body</tissue>
    </source>
</reference>
<sequence length="776" mass="86493">MITQSHLTFFHLVLIAVTLTKSEDTWRFDYKEYWDKSIRGSDKENFKGANVRHHHSKRAKDTPTLAPSISFHDLAVLSRGERPNPLEKSIGAIFSKVAFAPHVARYEEVLTSSTTPMSTTQAFLPKFVTPKLGIDLDKWGFPGFKPKDPFIIERTTLISIRSSTKTSLTTPKTTTMIETSTTSSGTTTSSSGMPTTPPVTEKPLMRINVPKPVHIKDKNEIKDIEESFYDQINNSKELPLQPPQVLEDINEDIIDSREAAFQVHIYTVIILYALLGIYSIAAFFQLAASLDYVGLLPRAASVGIILFMLSLAVVRLAHLLHDPYTVEKKLPPYGALLLFDAGFPCLSSALSLLFWSLMQTTELQIMPKRLQNFTSLVVILAFHYTFLFAADIFGAIANIPPLYLANQALFILWMLTLCLGYFAAFGPISKASKELQIELEHYASARTVVVRGLVAAARGALAVSVVSLGLVITQLCSFFSSFSIPWNIQEDIFLKDNYWSWWTFQLISRLIEISAGTLLVTIVSQPQNWRVKKPDSSPSNASDMYSRKIVDFNYQSSCGSCRGLKPCGVRTKEYIVVPVTERSFGSSTNSSVIPPSVTYECAYGCPAYQRPHDRVDQQYESIDEISKTVRYKNNCGLYGDKVHLHGTGRCHACEVAYKYQTGELTYANERSPTENPSEQRQLTERVLMDNYAKFLVAAQSEHKVYRSSLTVPDNIQKDSKNGPRGLLHAVHQGGSPQFSFDSSCSSDGKSLISNSSSSDSMCHKPGGEQSVKIEFV</sequence>
<feature type="domain" description="Proline-rich transmembrane protein 3/4" evidence="10">
    <location>
        <begin position="259"/>
        <end position="529"/>
    </location>
</feature>
<evidence type="ECO:0000256" key="2">
    <source>
        <dbReference type="ARBA" id="ARBA00022553"/>
    </source>
</evidence>
<feature type="transmembrane region" description="Helical" evidence="8">
    <location>
        <begin position="333"/>
        <end position="355"/>
    </location>
</feature>
<keyword evidence="2" id="KW-0597">Phosphoprotein</keyword>
<comment type="subcellular location">
    <subcellularLocation>
        <location evidence="1">Membrane</location>
        <topology evidence="1">Multi-pass membrane protein</topology>
    </subcellularLocation>
</comment>
<dbReference type="EMBL" id="JAVRJZ010000001">
    <property type="protein sequence ID" value="KAK2727999.1"/>
    <property type="molecule type" value="Genomic_DNA"/>
</dbReference>
<evidence type="ECO:0000256" key="6">
    <source>
        <dbReference type="ARBA" id="ARBA00023136"/>
    </source>
</evidence>
<feature type="transmembrane region" description="Helical" evidence="8">
    <location>
        <begin position="460"/>
        <end position="482"/>
    </location>
</feature>
<evidence type="ECO:0000256" key="1">
    <source>
        <dbReference type="ARBA" id="ARBA00004141"/>
    </source>
</evidence>
<feature type="region of interest" description="Disordered" evidence="7">
    <location>
        <begin position="169"/>
        <end position="203"/>
    </location>
</feature>
<dbReference type="Pfam" id="PF25987">
    <property type="entry name" value="PRRT3"/>
    <property type="match status" value="1"/>
</dbReference>
<feature type="chain" id="PRO_5041851754" description="Proline-rich transmembrane protein 3/4 domain-containing protein" evidence="9">
    <location>
        <begin position="23"/>
        <end position="776"/>
    </location>
</feature>
<keyword evidence="3 8" id="KW-0812">Transmembrane</keyword>
<feature type="signal peptide" evidence="9">
    <location>
        <begin position="1"/>
        <end position="22"/>
    </location>
</feature>
<feature type="compositionally biased region" description="Low complexity" evidence="7">
    <location>
        <begin position="747"/>
        <end position="760"/>
    </location>
</feature>
<dbReference type="Proteomes" id="UP001187531">
    <property type="component" value="Unassembled WGS sequence"/>
</dbReference>
<protein>
    <recommendedName>
        <fullName evidence="10">Proline-rich transmembrane protein 3/4 domain-containing protein</fullName>
    </recommendedName>
</protein>
<evidence type="ECO:0000313" key="12">
    <source>
        <dbReference type="Proteomes" id="UP001187531"/>
    </source>
</evidence>
<proteinExistence type="predicted"/>
<gene>
    <name evidence="11" type="ORF">QYM36_008465</name>
</gene>
<evidence type="ECO:0000256" key="4">
    <source>
        <dbReference type="ARBA" id="ARBA00022729"/>
    </source>
</evidence>
<evidence type="ECO:0000259" key="10">
    <source>
        <dbReference type="Pfam" id="PF25987"/>
    </source>
</evidence>
<dbReference type="PANTHER" id="PTHR35578:SF6">
    <property type="entry name" value="PROLINE-RICH TRANSMEMBRANE PROTEIN 4"/>
    <property type="match status" value="1"/>
</dbReference>
<evidence type="ECO:0000256" key="3">
    <source>
        <dbReference type="ARBA" id="ARBA00022692"/>
    </source>
</evidence>
<feature type="transmembrane region" description="Helical" evidence="8">
    <location>
        <begin position="376"/>
        <end position="397"/>
    </location>
</feature>
<accession>A0AA88IGS4</accession>
<dbReference type="EMBL" id="JAVRJZ010000001">
    <property type="protein sequence ID" value="KAK2727997.1"/>
    <property type="molecule type" value="Genomic_DNA"/>
</dbReference>
<keyword evidence="4 9" id="KW-0732">Signal</keyword>
<dbReference type="InterPro" id="IPR052836">
    <property type="entry name" value="PRRT_domain-containing"/>
</dbReference>
<evidence type="ECO:0000256" key="5">
    <source>
        <dbReference type="ARBA" id="ARBA00022989"/>
    </source>
</evidence>
<keyword evidence="5 8" id="KW-1133">Transmembrane helix</keyword>
<keyword evidence="6 8" id="KW-0472">Membrane</keyword>
<keyword evidence="12" id="KW-1185">Reference proteome</keyword>